<gene>
    <name evidence="1" type="ORF">IAC56_06790</name>
</gene>
<dbReference type="AlphaFoldDB" id="A0A9D1LGJ9"/>
<dbReference type="Pfam" id="PF02482">
    <property type="entry name" value="Ribosomal_S30AE"/>
    <property type="match status" value="1"/>
</dbReference>
<organism evidence="1 2">
    <name type="scientific">Candidatus Aphodousia faecigallinarum</name>
    <dbReference type="NCBI Taxonomy" id="2840677"/>
    <lineage>
        <taxon>Bacteria</taxon>
        <taxon>Pseudomonadati</taxon>
        <taxon>Pseudomonadota</taxon>
        <taxon>Betaproteobacteria</taxon>
        <taxon>Burkholderiales</taxon>
        <taxon>Sutterellaceae</taxon>
        <taxon>Sutterellaceae incertae sedis</taxon>
        <taxon>Candidatus Aphodousia</taxon>
    </lineage>
</organism>
<proteinExistence type="predicted"/>
<evidence type="ECO:0000313" key="1">
    <source>
        <dbReference type="EMBL" id="HIU37961.1"/>
    </source>
</evidence>
<sequence length="101" mass="11110">MAQALQVTFHGISRSEAVEQAVQKELNDLSKFDRNLGPCHATITQEGHQTMGAYTVRVTIVASGSDLVVSRTNNDVMLAIREAFDTLRRSVKDAAEKLRGH</sequence>
<comment type="caution">
    <text evidence="1">The sequence shown here is derived from an EMBL/GenBank/DDBJ whole genome shotgun (WGS) entry which is preliminary data.</text>
</comment>
<reference evidence="1" key="1">
    <citation type="submission" date="2020-10" db="EMBL/GenBank/DDBJ databases">
        <authorList>
            <person name="Gilroy R."/>
        </authorList>
    </citation>
    <scope>NUCLEOTIDE SEQUENCE</scope>
    <source>
        <strain evidence="1">7463</strain>
    </source>
</reference>
<dbReference type="Proteomes" id="UP000824083">
    <property type="component" value="Unassembled WGS sequence"/>
</dbReference>
<protein>
    <submittedName>
        <fullName evidence="1">Ribosome-associated translation inhibitor RaiA</fullName>
    </submittedName>
</protein>
<name>A0A9D1LGJ9_9BURK</name>
<dbReference type="EMBL" id="DVMY01000104">
    <property type="protein sequence ID" value="HIU37961.1"/>
    <property type="molecule type" value="Genomic_DNA"/>
</dbReference>
<dbReference type="InterPro" id="IPR036567">
    <property type="entry name" value="RHF-like"/>
</dbReference>
<dbReference type="InterPro" id="IPR003489">
    <property type="entry name" value="RHF/RaiA"/>
</dbReference>
<reference evidence="1" key="2">
    <citation type="journal article" date="2021" name="PeerJ">
        <title>Extensive microbial diversity within the chicken gut microbiome revealed by metagenomics and culture.</title>
        <authorList>
            <person name="Gilroy R."/>
            <person name="Ravi A."/>
            <person name="Getino M."/>
            <person name="Pursley I."/>
            <person name="Horton D.L."/>
            <person name="Alikhan N.F."/>
            <person name="Baker D."/>
            <person name="Gharbi K."/>
            <person name="Hall N."/>
            <person name="Watson M."/>
            <person name="Adriaenssens E.M."/>
            <person name="Foster-Nyarko E."/>
            <person name="Jarju S."/>
            <person name="Secka A."/>
            <person name="Antonio M."/>
            <person name="Oren A."/>
            <person name="Chaudhuri R.R."/>
            <person name="La Ragione R."/>
            <person name="Hildebrand F."/>
            <person name="Pallen M.J."/>
        </authorList>
    </citation>
    <scope>NUCLEOTIDE SEQUENCE</scope>
    <source>
        <strain evidence="1">7463</strain>
    </source>
</reference>
<accession>A0A9D1LGJ9</accession>
<dbReference type="Gene3D" id="3.30.160.100">
    <property type="entry name" value="Ribosome hibernation promotion factor-like"/>
    <property type="match status" value="1"/>
</dbReference>
<dbReference type="SUPFAM" id="SSF69754">
    <property type="entry name" value="Ribosome binding protein Y (YfiA homologue)"/>
    <property type="match status" value="1"/>
</dbReference>
<evidence type="ECO:0000313" key="2">
    <source>
        <dbReference type="Proteomes" id="UP000824083"/>
    </source>
</evidence>